<name>A0A0F9LLC4_9ZZZZ</name>
<accession>A0A0F9LLC4</accession>
<dbReference type="EMBL" id="LAZR01012170">
    <property type="protein sequence ID" value="KKM28210.1"/>
    <property type="molecule type" value="Genomic_DNA"/>
</dbReference>
<proteinExistence type="predicted"/>
<dbReference type="AlphaFoldDB" id="A0A0F9LLC4"/>
<gene>
    <name evidence="1" type="ORF">LCGC14_1567090</name>
</gene>
<evidence type="ECO:0000313" key="1">
    <source>
        <dbReference type="EMBL" id="KKM28210.1"/>
    </source>
</evidence>
<sequence length="27" mass="3249">AIDYEDEYFGDLTPEQEEFLSDAQFNY</sequence>
<organism evidence="1">
    <name type="scientific">marine sediment metagenome</name>
    <dbReference type="NCBI Taxonomy" id="412755"/>
    <lineage>
        <taxon>unclassified sequences</taxon>
        <taxon>metagenomes</taxon>
        <taxon>ecological metagenomes</taxon>
    </lineage>
</organism>
<reference evidence="1" key="1">
    <citation type="journal article" date="2015" name="Nature">
        <title>Complex archaea that bridge the gap between prokaryotes and eukaryotes.</title>
        <authorList>
            <person name="Spang A."/>
            <person name="Saw J.H."/>
            <person name="Jorgensen S.L."/>
            <person name="Zaremba-Niedzwiedzka K."/>
            <person name="Martijn J."/>
            <person name="Lind A.E."/>
            <person name="van Eijk R."/>
            <person name="Schleper C."/>
            <person name="Guy L."/>
            <person name="Ettema T.J."/>
        </authorList>
    </citation>
    <scope>NUCLEOTIDE SEQUENCE</scope>
</reference>
<feature type="non-terminal residue" evidence="1">
    <location>
        <position position="1"/>
    </location>
</feature>
<protein>
    <submittedName>
        <fullName evidence="1">Uncharacterized protein</fullName>
    </submittedName>
</protein>
<comment type="caution">
    <text evidence="1">The sequence shown here is derived from an EMBL/GenBank/DDBJ whole genome shotgun (WGS) entry which is preliminary data.</text>
</comment>